<protein>
    <recommendedName>
        <fullName evidence="4">PH domain-containing protein</fullName>
    </recommendedName>
</protein>
<dbReference type="KEGG" id="tut:107362453"/>
<dbReference type="EMBL" id="CAEY01001943">
    <property type="status" value="NOT_ANNOTATED_CDS"/>
    <property type="molecule type" value="Genomic_DNA"/>
</dbReference>
<dbReference type="SUPFAM" id="SSF50729">
    <property type="entry name" value="PH domain-like"/>
    <property type="match status" value="1"/>
</dbReference>
<reference evidence="5" key="2">
    <citation type="submission" date="2015-06" db="UniProtKB">
        <authorList>
            <consortium name="EnsemblMetazoa"/>
        </authorList>
    </citation>
    <scope>IDENTIFICATION</scope>
</reference>
<organism evidence="5 6">
    <name type="scientific">Tetranychus urticae</name>
    <name type="common">Two-spotted spider mite</name>
    <dbReference type="NCBI Taxonomy" id="32264"/>
    <lineage>
        <taxon>Eukaryota</taxon>
        <taxon>Metazoa</taxon>
        <taxon>Ecdysozoa</taxon>
        <taxon>Arthropoda</taxon>
        <taxon>Chelicerata</taxon>
        <taxon>Arachnida</taxon>
        <taxon>Acari</taxon>
        <taxon>Acariformes</taxon>
        <taxon>Trombidiformes</taxon>
        <taxon>Prostigmata</taxon>
        <taxon>Eleutherengona</taxon>
        <taxon>Raphignathae</taxon>
        <taxon>Tetranychoidea</taxon>
        <taxon>Tetranychidae</taxon>
        <taxon>Tetranychus</taxon>
    </lineage>
</organism>
<dbReference type="Pfam" id="PF00169">
    <property type="entry name" value="PH"/>
    <property type="match status" value="1"/>
</dbReference>
<dbReference type="Proteomes" id="UP000015104">
    <property type="component" value="Unassembled WGS sequence"/>
</dbReference>
<evidence type="ECO:0000256" key="2">
    <source>
        <dbReference type="ARBA" id="ARBA00023136"/>
    </source>
</evidence>
<dbReference type="InterPro" id="IPR011993">
    <property type="entry name" value="PH-like_dom_sf"/>
</dbReference>
<dbReference type="eggNOG" id="ENOG502R270">
    <property type="taxonomic scope" value="Eukaryota"/>
</dbReference>
<reference evidence="6" key="1">
    <citation type="submission" date="2011-08" db="EMBL/GenBank/DDBJ databases">
        <authorList>
            <person name="Rombauts S."/>
        </authorList>
    </citation>
    <scope>NUCLEOTIDE SEQUENCE</scope>
    <source>
        <strain evidence="6">London</strain>
    </source>
</reference>
<name>T1KAU2_TETUR</name>
<evidence type="ECO:0000259" key="4">
    <source>
        <dbReference type="PROSITE" id="PS50003"/>
    </source>
</evidence>
<dbReference type="Gene3D" id="2.30.29.30">
    <property type="entry name" value="Pleckstrin-homology domain (PH domain)/Phosphotyrosine-binding domain (PTB)"/>
    <property type="match status" value="1"/>
</dbReference>
<evidence type="ECO:0000313" key="6">
    <source>
        <dbReference type="Proteomes" id="UP000015104"/>
    </source>
</evidence>
<dbReference type="HOGENOM" id="CLU_858758_0_0_1"/>
<keyword evidence="2" id="KW-0472">Membrane</keyword>
<dbReference type="PANTHER" id="PTHR14309:SF10">
    <property type="entry name" value="PH DOMAIN-CONTAINING PROTEIN"/>
    <property type="match status" value="1"/>
</dbReference>
<dbReference type="PANTHER" id="PTHR14309">
    <property type="entry name" value="EXPRESSED PROTEIN"/>
    <property type="match status" value="1"/>
</dbReference>
<dbReference type="GO" id="GO:0016020">
    <property type="term" value="C:membrane"/>
    <property type="evidence" value="ECO:0007669"/>
    <property type="project" value="UniProtKB-SubCell"/>
</dbReference>
<proteinExistence type="predicted"/>
<accession>T1KAU2</accession>
<dbReference type="FunFam" id="2.30.29.30:FF:000073">
    <property type="entry name" value="Pleckstrin homology domain-containing family B member 2"/>
    <property type="match status" value="1"/>
</dbReference>
<dbReference type="EnsemblMetazoa" id="tetur08g01760.1">
    <property type="protein sequence ID" value="tetur08g01760.1"/>
    <property type="gene ID" value="tetur08g01760"/>
</dbReference>
<evidence type="ECO:0000256" key="1">
    <source>
        <dbReference type="ARBA" id="ARBA00004370"/>
    </source>
</evidence>
<dbReference type="AlphaFoldDB" id="T1KAU2"/>
<sequence length="324" mass="36561">MDNSVIARSGWLMRRVSGKDWRKNWIELYRDGYLKYYENDYSPNPEDVINMPTECISIKTGLQVEESYCPPSGFSSQCVFAVSASGNKKWVFCADSPDDMRAWQLALEQARLLISRPPHHTQHGHHHQTHPHAHHHLNHQSILHSMRLAGLPGSTIPLEEYHRLNQYTQLQHMINSRTLPLPFSHSDPRISTYPLHLPTPNVSQSNNSTTPSTPPSISSPVTTTAIFPIPVSPVSAPPPRLPCFNFNYPPPSDQSLRHGPFYPPISQTSSLPSTPLSSQSRIFPSPFPEPDTRGFNLDLLTGSTTSPDARLGTNRLVWPPFIWW</sequence>
<feature type="domain" description="PH" evidence="4">
    <location>
        <begin position="5"/>
        <end position="112"/>
    </location>
</feature>
<feature type="region of interest" description="Disordered" evidence="3">
    <location>
        <begin position="190"/>
        <end position="219"/>
    </location>
</feature>
<feature type="compositionally biased region" description="Low complexity" evidence="3">
    <location>
        <begin position="198"/>
        <end position="219"/>
    </location>
</feature>
<evidence type="ECO:0000256" key="3">
    <source>
        <dbReference type="SAM" id="MobiDB-lite"/>
    </source>
</evidence>
<dbReference type="GO" id="GO:0045595">
    <property type="term" value="P:regulation of cell differentiation"/>
    <property type="evidence" value="ECO:0007669"/>
    <property type="project" value="TreeGrafter"/>
</dbReference>
<comment type="subcellular location">
    <subcellularLocation>
        <location evidence="1">Membrane</location>
    </subcellularLocation>
</comment>
<dbReference type="InterPro" id="IPR039680">
    <property type="entry name" value="PLEKHB1/2"/>
</dbReference>
<evidence type="ECO:0000313" key="5">
    <source>
        <dbReference type="EnsemblMetazoa" id="tetur08g01760.1"/>
    </source>
</evidence>
<dbReference type="SMART" id="SM00233">
    <property type="entry name" value="PH"/>
    <property type="match status" value="1"/>
</dbReference>
<dbReference type="OrthoDB" id="2157866at2759"/>
<gene>
    <name evidence="5" type="primary">107362453</name>
</gene>
<dbReference type="InterPro" id="IPR001849">
    <property type="entry name" value="PH_domain"/>
</dbReference>
<dbReference type="PROSITE" id="PS50003">
    <property type="entry name" value="PH_DOMAIN"/>
    <property type="match status" value="1"/>
</dbReference>
<keyword evidence="6" id="KW-1185">Reference proteome</keyword>